<evidence type="ECO:0000313" key="3">
    <source>
        <dbReference type="Proteomes" id="UP001598114"/>
    </source>
</evidence>
<dbReference type="InterPro" id="IPR025665">
    <property type="entry name" value="Beta-barrel_OMP_2"/>
</dbReference>
<name>A0ABW6D2B7_9BACT</name>
<dbReference type="Proteomes" id="UP001598114">
    <property type="component" value="Unassembled WGS sequence"/>
</dbReference>
<proteinExistence type="predicted"/>
<accession>A0ABW6D2B7</accession>
<feature type="domain" description="Outer membrane protein beta-barrel" evidence="1">
    <location>
        <begin position="293"/>
        <end position="391"/>
    </location>
</feature>
<reference evidence="2 3" key="1">
    <citation type="submission" date="2024-03" db="EMBL/GenBank/DDBJ databases">
        <title>Aquirufa genome sequencing.</title>
        <authorList>
            <person name="Pitt A."/>
            <person name="Hahn M.W."/>
        </authorList>
    </citation>
    <scope>NUCLEOTIDE SEQUENCE [LARGE SCALE GENOMIC DNA]</scope>
    <source>
        <strain evidence="2 3">PLAD-142S6K</strain>
    </source>
</reference>
<dbReference type="Pfam" id="PF13568">
    <property type="entry name" value="OMP_b-brl_2"/>
    <property type="match status" value="1"/>
</dbReference>
<gene>
    <name evidence="2" type="ORF">SKC38_08000</name>
</gene>
<sequence length="413" mass="46260">MKALLIIVLLGLTQQLFGNTNPDSLLLKIDKRNQTIIGGNQDKNKSLREELEKVFQSKGLVLTDSLWQVVRGVIRTNTEGDSSLAVQIGNSKVKIGVIKSGATYTGPEKTFKMTYPNDGDKRINIKNDSLGKALVIHSDGKEEVRVGWNGIHVKDGQEEVHVDWNGVQVKEANGEETKVIWGKDSTKVHPKEKHLNLYERKGMNLYLGLNGLSGKMPEQVIAIYPSPYLATDSELKPTGSRFVSLEFARSATIARGKKSAFKLGYGISFDWYNFMFDHNRVVTKTGSSTTFQPILDAQGNEIQLSKNKLTVSYITLPIMPHFAFSKQSAIQMIGFGGYVSYRMDSWTKTIEEKNDNLKRTGSNYNISQVRYGLKAEVALRHFPDLFFNYDLTPLFEKGLGPQLTAFSFGIKLF</sequence>
<evidence type="ECO:0000313" key="2">
    <source>
        <dbReference type="EMBL" id="MFD3276162.1"/>
    </source>
</evidence>
<organism evidence="2 3">
    <name type="scientific">Aquirufa echingensis</name>
    <dbReference type="NCBI Taxonomy" id="3096516"/>
    <lineage>
        <taxon>Bacteria</taxon>
        <taxon>Pseudomonadati</taxon>
        <taxon>Bacteroidota</taxon>
        <taxon>Cytophagia</taxon>
        <taxon>Cytophagales</taxon>
        <taxon>Flectobacillaceae</taxon>
        <taxon>Aquirufa</taxon>
    </lineage>
</organism>
<protein>
    <submittedName>
        <fullName evidence="2">Outer membrane beta-barrel protein</fullName>
    </submittedName>
</protein>
<comment type="caution">
    <text evidence="2">The sequence shown here is derived from an EMBL/GenBank/DDBJ whole genome shotgun (WGS) entry which is preliminary data.</text>
</comment>
<evidence type="ECO:0000259" key="1">
    <source>
        <dbReference type="Pfam" id="PF13568"/>
    </source>
</evidence>
<dbReference type="RefSeq" id="WP_377976615.1">
    <property type="nucleotide sequence ID" value="NZ_JBBKYA010000004.1"/>
</dbReference>
<dbReference type="EMBL" id="JBBKYA010000004">
    <property type="protein sequence ID" value="MFD3276162.1"/>
    <property type="molecule type" value="Genomic_DNA"/>
</dbReference>
<keyword evidence="3" id="KW-1185">Reference proteome</keyword>